<accession>A0A0D2DSC3</accession>
<protein>
    <recommendedName>
        <fullName evidence="1">NAD-dependent epimerase/dehydratase domain-containing protein</fullName>
    </recommendedName>
</protein>
<dbReference type="GO" id="GO:0004029">
    <property type="term" value="F:aldehyde dehydrogenase (NAD+) activity"/>
    <property type="evidence" value="ECO:0007669"/>
    <property type="project" value="TreeGrafter"/>
</dbReference>
<dbReference type="STRING" id="215243.A0A0D2DSC3"/>
<dbReference type="OrthoDB" id="10262413at2759"/>
<dbReference type="EMBL" id="KN847341">
    <property type="protein sequence ID" value="KIW38534.1"/>
    <property type="molecule type" value="Genomic_DNA"/>
</dbReference>
<dbReference type="RefSeq" id="XP_016258750.1">
    <property type="nucleotide sequence ID" value="XM_016410943.1"/>
</dbReference>
<dbReference type="InterPro" id="IPR036291">
    <property type="entry name" value="NAD(P)-bd_dom_sf"/>
</dbReference>
<dbReference type="Gene3D" id="3.40.50.720">
    <property type="entry name" value="NAD(P)-binding Rossmann-like Domain"/>
    <property type="match status" value="1"/>
</dbReference>
<dbReference type="VEuPathDB" id="FungiDB:PV06_09490"/>
<organism evidence="2 3">
    <name type="scientific">Exophiala oligosperma</name>
    <dbReference type="NCBI Taxonomy" id="215243"/>
    <lineage>
        <taxon>Eukaryota</taxon>
        <taxon>Fungi</taxon>
        <taxon>Dikarya</taxon>
        <taxon>Ascomycota</taxon>
        <taxon>Pezizomycotina</taxon>
        <taxon>Eurotiomycetes</taxon>
        <taxon>Chaetothyriomycetidae</taxon>
        <taxon>Chaetothyriales</taxon>
        <taxon>Herpotrichiellaceae</taxon>
        <taxon>Exophiala</taxon>
    </lineage>
</organism>
<reference evidence="2 3" key="1">
    <citation type="submission" date="2015-01" db="EMBL/GenBank/DDBJ databases">
        <title>The Genome Sequence of Exophiala oligosperma CBS72588.</title>
        <authorList>
            <consortium name="The Broad Institute Genomics Platform"/>
            <person name="Cuomo C."/>
            <person name="de Hoog S."/>
            <person name="Gorbushina A."/>
            <person name="Stielow B."/>
            <person name="Teixiera M."/>
            <person name="Abouelleil A."/>
            <person name="Chapman S.B."/>
            <person name="Priest M."/>
            <person name="Young S.K."/>
            <person name="Wortman J."/>
            <person name="Nusbaum C."/>
            <person name="Birren B."/>
        </authorList>
    </citation>
    <scope>NUCLEOTIDE SEQUENCE [LARGE SCALE GENOMIC DNA]</scope>
    <source>
        <strain evidence="2 3">CBS 72588</strain>
    </source>
</reference>
<dbReference type="AlphaFoldDB" id="A0A0D2DSC3"/>
<dbReference type="SUPFAM" id="SSF51735">
    <property type="entry name" value="NAD(P)-binding Rossmann-fold domains"/>
    <property type="match status" value="1"/>
</dbReference>
<gene>
    <name evidence="2" type="ORF">PV06_09490</name>
</gene>
<dbReference type="PANTHER" id="PTHR48079:SF6">
    <property type="entry name" value="NAD(P)-BINDING DOMAIN-CONTAINING PROTEIN-RELATED"/>
    <property type="match status" value="1"/>
</dbReference>
<evidence type="ECO:0000259" key="1">
    <source>
        <dbReference type="Pfam" id="PF01370"/>
    </source>
</evidence>
<evidence type="ECO:0000313" key="2">
    <source>
        <dbReference type="EMBL" id="KIW38534.1"/>
    </source>
</evidence>
<dbReference type="GeneID" id="27361564"/>
<dbReference type="GO" id="GO:0005737">
    <property type="term" value="C:cytoplasm"/>
    <property type="evidence" value="ECO:0007669"/>
    <property type="project" value="TreeGrafter"/>
</dbReference>
<evidence type="ECO:0000313" key="3">
    <source>
        <dbReference type="Proteomes" id="UP000053342"/>
    </source>
</evidence>
<dbReference type="HOGENOM" id="CLU_007383_12_3_1"/>
<dbReference type="Proteomes" id="UP000053342">
    <property type="component" value="Unassembled WGS sequence"/>
</dbReference>
<dbReference type="InterPro" id="IPR051783">
    <property type="entry name" value="NAD(P)-dependent_oxidoreduct"/>
</dbReference>
<proteinExistence type="predicted"/>
<sequence length="319" mass="34585">MKTLIIGATGYIGSRIAHKFRSQGDDVYGLARTQRGQSELLSAGITPLLGDLTAIEQLTEHLDDFETIVFAATVSFEDEQQIIGSLLSGFAQAGKTLIFISGSGVVSTPAVNGEWNDFTAAEDDPFPFSTKLRNREVRLATEQLVLNAARDGFRGLIIRPPLVWGHGGSIQIPQFFESARKTGNVCYLGLGLNLYSHVHVDDVATAAYLASEKAVAGGVYHLVAGEVNFRTIAEAVGEVTECPTRSVTLAEAVELWGSTWVEIGLAVNSRLRAPKARSELGWSPEHVDLVADIRQGSYKKAFEEAKGTGRFQSYTWNAH</sequence>
<dbReference type="Pfam" id="PF01370">
    <property type="entry name" value="Epimerase"/>
    <property type="match status" value="1"/>
</dbReference>
<keyword evidence="3" id="KW-1185">Reference proteome</keyword>
<feature type="domain" description="NAD-dependent epimerase/dehydratase" evidence="1">
    <location>
        <begin position="4"/>
        <end position="220"/>
    </location>
</feature>
<name>A0A0D2DSC3_9EURO</name>
<dbReference type="InterPro" id="IPR001509">
    <property type="entry name" value="Epimerase_deHydtase"/>
</dbReference>
<dbReference type="PANTHER" id="PTHR48079">
    <property type="entry name" value="PROTEIN YEEZ"/>
    <property type="match status" value="1"/>
</dbReference>